<comment type="caution">
    <text evidence="6">The sequence shown here is derived from an EMBL/GenBank/DDBJ whole genome shotgun (WGS) entry which is preliminary data.</text>
</comment>
<gene>
    <name evidence="6" type="ORF">ACFPJ4_06095</name>
</gene>
<proteinExistence type="predicted"/>
<evidence type="ECO:0000256" key="2">
    <source>
        <dbReference type="ARBA" id="ARBA00022676"/>
    </source>
</evidence>
<keyword evidence="3 6" id="KW-0808">Transferase</keyword>
<dbReference type="SUPFAM" id="SSF53756">
    <property type="entry name" value="UDP-Glycosyltransferase/glycogen phosphorylase"/>
    <property type="match status" value="1"/>
</dbReference>
<dbReference type="InterPro" id="IPR028098">
    <property type="entry name" value="Glyco_trans_4-like_N"/>
</dbReference>
<protein>
    <recommendedName>
        <fullName evidence="1">D-inositol 3-phosphate glycosyltransferase</fullName>
    </recommendedName>
</protein>
<feature type="domain" description="Glycosyltransferase subfamily 4-like N-terminal" evidence="5">
    <location>
        <begin position="14"/>
        <end position="195"/>
    </location>
</feature>
<dbReference type="GO" id="GO:0016757">
    <property type="term" value="F:glycosyltransferase activity"/>
    <property type="evidence" value="ECO:0007669"/>
    <property type="project" value="UniProtKB-KW"/>
</dbReference>
<organism evidence="6 7">
    <name type="scientific">Lysinimonas soli</name>
    <dbReference type="NCBI Taxonomy" id="1074233"/>
    <lineage>
        <taxon>Bacteria</taxon>
        <taxon>Bacillati</taxon>
        <taxon>Actinomycetota</taxon>
        <taxon>Actinomycetes</taxon>
        <taxon>Micrococcales</taxon>
        <taxon>Microbacteriaceae</taxon>
        <taxon>Lysinimonas</taxon>
    </lineage>
</organism>
<dbReference type="InterPro" id="IPR050194">
    <property type="entry name" value="Glycosyltransferase_grp1"/>
</dbReference>
<sequence length="402" mass="43785">MRILIGCDTFAPDINGAASFAKRLGAGLAARGHDVHVIAPAQAHRVGTFAEVFDGQTLTVHRVYSWRWLPHPWLRFMLPWRMKANSRKVIDAMHPDVVHFQSHIVVGSGLAPVAKSRGIRIVGTNHTMPENVLQHVTIFPQPMLDWLARVQWKAAARIFRMADVITSPTQSSASYFEKMTGLTQVVAISNGIDTTAYTPEFTRQPDNRVVYVGRLDEEKHVDELIRAAARMDPALDVQVDIVGGGEVKQKLRDLAASLGVSDRVHILGKVSDEELRATLTRGTVFAMPSRAELQCIAAMEAMATALPVVAANAMALPHLVHEGENGHLYEPGDIDGLAAALTDVLTAGPEKLDRMKRASLEVVAHHSMAHTLDVFEALYRGEPVAGIVADPVSGPETITAPE</sequence>
<evidence type="ECO:0000313" key="7">
    <source>
        <dbReference type="Proteomes" id="UP001596039"/>
    </source>
</evidence>
<evidence type="ECO:0000259" key="5">
    <source>
        <dbReference type="Pfam" id="PF13439"/>
    </source>
</evidence>
<evidence type="ECO:0000256" key="1">
    <source>
        <dbReference type="ARBA" id="ARBA00021292"/>
    </source>
</evidence>
<dbReference type="InterPro" id="IPR001296">
    <property type="entry name" value="Glyco_trans_1"/>
</dbReference>
<keyword evidence="7" id="KW-1185">Reference proteome</keyword>
<accession>A0ABW0NN83</accession>
<dbReference type="Gene3D" id="3.40.50.2000">
    <property type="entry name" value="Glycogen Phosphorylase B"/>
    <property type="match status" value="2"/>
</dbReference>
<reference evidence="7" key="1">
    <citation type="journal article" date="2019" name="Int. J. Syst. Evol. Microbiol.">
        <title>The Global Catalogue of Microorganisms (GCM) 10K type strain sequencing project: providing services to taxonomists for standard genome sequencing and annotation.</title>
        <authorList>
            <consortium name="The Broad Institute Genomics Platform"/>
            <consortium name="The Broad Institute Genome Sequencing Center for Infectious Disease"/>
            <person name="Wu L."/>
            <person name="Ma J."/>
        </authorList>
    </citation>
    <scope>NUCLEOTIDE SEQUENCE [LARGE SCALE GENOMIC DNA]</scope>
    <source>
        <strain evidence="7">CGMCC 4.6997</strain>
    </source>
</reference>
<dbReference type="PANTHER" id="PTHR45947:SF3">
    <property type="entry name" value="SULFOQUINOVOSYL TRANSFERASE SQD2"/>
    <property type="match status" value="1"/>
</dbReference>
<dbReference type="RefSeq" id="WP_386739432.1">
    <property type="nucleotide sequence ID" value="NZ_JBHSMG010000001.1"/>
</dbReference>
<name>A0ABW0NN83_9MICO</name>
<dbReference type="PANTHER" id="PTHR45947">
    <property type="entry name" value="SULFOQUINOVOSYL TRANSFERASE SQD2"/>
    <property type="match status" value="1"/>
</dbReference>
<feature type="domain" description="Glycosyl transferase family 1" evidence="4">
    <location>
        <begin position="204"/>
        <end position="358"/>
    </location>
</feature>
<keyword evidence="2 6" id="KW-0328">Glycosyltransferase</keyword>
<dbReference type="Pfam" id="PF00534">
    <property type="entry name" value="Glycos_transf_1"/>
    <property type="match status" value="1"/>
</dbReference>
<dbReference type="Proteomes" id="UP001596039">
    <property type="component" value="Unassembled WGS sequence"/>
</dbReference>
<dbReference type="Pfam" id="PF13439">
    <property type="entry name" value="Glyco_transf_4"/>
    <property type="match status" value="1"/>
</dbReference>
<evidence type="ECO:0000259" key="4">
    <source>
        <dbReference type="Pfam" id="PF00534"/>
    </source>
</evidence>
<dbReference type="EMBL" id="JBHSMG010000001">
    <property type="protein sequence ID" value="MFC5501809.1"/>
    <property type="molecule type" value="Genomic_DNA"/>
</dbReference>
<evidence type="ECO:0000313" key="6">
    <source>
        <dbReference type="EMBL" id="MFC5501809.1"/>
    </source>
</evidence>
<evidence type="ECO:0000256" key="3">
    <source>
        <dbReference type="ARBA" id="ARBA00022679"/>
    </source>
</evidence>